<dbReference type="Gene3D" id="1.10.150.130">
    <property type="match status" value="1"/>
</dbReference>
<evidence type="ECO:0000313" key="5">
    <source>
        <dbReference type="Proteomes" id="UP000663505"/>
    </source>
</evidence>
<dbReference type="Pfam" id="PF13102">
    <property type="entry name" value="Phage_int_SAM_5"/>
    <property type="match status" value="1"/>
</dbReference>
<reference evidence="4 5" key="1">
    <citation type="submission" date="2021-02" db="EMBL/GenBank/DDBJ databases">
        <title>Alicyclobacillus curvatus sp. nov. and Alicyclobacillus mengziensis sp. nov., two acidophilic bacteria isolated from acid mine drainage.</title>
        <authorList>
            <person name="Huang Y."/>
        </authorList>
    </citation>
    <scope>NUCLEOTIDE SEQUENCE [LARGE SCALE GENOMIC DNA]</scope>
    <source>
        <strain evidence="4 5">S30H14</strain>
    </source>
</reference>
<dbReference type="SUPFAM" id="SSF56349">
    <property type="entry name" value="DNA breaking-rejoining enzymes"/>
    <property type="match status" value="1"/>
</dbReference>
<evidence type="ECO:0000256" key="2">
    <source>
        <dbReference type="PROSITE-ProRule" id="PRU01248"/>
    </source>
</evidence>
<dbReference type="KEGG" id="afx:JZ786_17955"/>
<dbReference type="Proteomes" id="UP000663505">
    <property type="component" value="Chromosome"/>
</dbReference>
<dbReference type="PROSITE" id="PS51900">
    <property type="entry name" value="CB"/>
    <property type="match status" value="1"/>
</dbReference>
<dbReference type="InterPro" id="IPR010998">
    <property type="entry name" value="Integrase_recombinase_N"/>
</dbReference>
<dbReference type="RefSeq" id="WP_206655727.1">
    <property type="nucleotide sequence ID" value="NZ_CP071182.1"/>
</dbReference>
<dbReference type="GO" id="GO:0003677">
    <property type="term" value="F:DNA binding"/>
    <property type="evidence" value="ECO:0007669"/>
    <property type="project" value="UniProtKB-UniRule"/>
</dbReference>
<dbReference type="InterPro" id="IPR044068">
    <property type="entry name" value="CB"/>
</dbReference>
<dbReference type="InterPro" id="IPR011010">
    <property type="entry name" value="DNA_brk_join_enz"/>
</dbReference>
<keyword evidence="1 2" id="KW-0238">DNA-binding</keyword>
<sequence>MDSSTSDKRVGKKRIDKRNTALNETVQKYTLQQAFQTFYQAKCAERLRQLTLRDYRKHFQYLFEWFLEQHSEITCVSDITPEVIREYIYFLSYEKPLYEGHPYRSDDGKARRGLAPGAVNVRINTLKAMFRWLHQKGLISINPTQNLSRQRVEEYRIGAFTDE</sequence>
<dbReference type="EMBL" id="CP071182">
    <property type="protein sequence ID" value="QSO46358.1"/>
    <property type="molecule type" value="Genomic_DNA"/>
</dbReference>
<dbReference type="AlphaFoldDB" id="A0A9X7VZ43"/>
<organism evidence="4 5">
    <name type="scientific">Alicyclobacillus mengziensis</name>
    <dbReference type="NCBI Taxonomy" id="2931921"/>
    <lineage>
        <taxon>Bacteria</taxon>
        <taxon>Bacillati</taxon>
        <taxon>Bacillota</taxon>
        <taxon>Bacilli</taxon>
        <taxon>Bacillales</taxon>
        <taxon>Alicyclobacillaceae</taxon>
        <taxon>Alicyclobacillus</taxon>
    </lineage>
</organism>
<dbReference type="InterPro" id="IPR025269">
    <property type="entry name" value="SAM-like_dom"/>
</dbReference>
<evidence type="ECO:0000256" key="1">
    <source>
        <dbReference type="ARBA" id="ARBA00023125"/>
    </source>
</evidence>
<evidence type="ECO:0000259" key="3">
    <source>
        <dbReference type="PROSITE" id="PS51900"/>
    </source>
</evidence>
<proteinExistence type="predicted"/>
<name>A0A9X7VZ43_9BACL</name>
<feature type="domain" description="Core-binding (CB)" evidence="3">
    <location>
        <begin position="29"/>
        <end position="134"/>
    </location>
</feature>
<gene>
    <name evidence="4" type="ORF">JZ786_17955</name>
</gene>
<evidence type="ECO:0000313" key="4">
    <source>
        <dbReference type="EMBL" id="QSO46358.1"/>
    </source>
</evidence>
<protein>
    <submittedName>
        <fullName evidence="4">Phage integrase SAM-like domain-containing protein</fullName>
    </submittedName>
</protein>
<keyword evidence="5" id="KW-1185">Reference proteome</keyword>
<accession>A0A9X7VZ43</accession>